<comment type="caution">
    <text evidence="1">The sequence shown here is derived from an EMBL/GenBank/DDBJ whole genome shotgun (WGS) entry which is preliminary data.</text>
</comment>
<dbReference type="EMBL" id="JAHUTI010079336">
    <property type="protein sequence ID" value="MED6257574.1"/>
    <property type="molecule type" value="Genomic_DNA"/>
</dbReference>
<gene>
    <name evidence="1" type="ORF">ATANTOWER_027179</name>
</gene>
<accession>A0ABU7C7L0</accession>
<sequence>MGVSFFLQTLAKSPPSAADLTGLQEGDNRRKERKRRKDCLAEEVEVYTRAPPTLVKPLPLEEVQDSVGAGSSLHRRNNHASKLSYLVQIRVNNYPNIWFWTICAVCHKNRKKRFFARLRWCPELLLMIIDHDQDVWIRPLWGSHHLFLNSL</sequence>
<evidence type="ECO:0000313" key="1">
    <source>
        <dbReference type="EMBL" id="MED6257574.1"/>
    </source>
</evidence>
<dbReference type="Proteomes" id="UP001345963">
    <property type="component" value="Unassembled WGS sequence"/>
</dbReference>
<evidence type="ECO:0000313" key="2">
    <source>
        <dbReference type="Proteomes" id="UP001345963"/>
    </source>
</evidence>
<reference evidence="1 2" key="1">
    <citation type="submission" date="2021-07" db="EMBL/GenBank/DDBJ databases">
        <authorList>
            <person name="Palmer J.M."/>
        </authorList>
    </citation>
    <scope>NUCLEOTIDE SEQUENCE [LARGE SCALE GENOMIC DNA]</scope>
    <source>
        <strain evidence="1 2">AT_MEX2019</strain>
        <tissue evidence="1">Muscle</tissue>
    </source>
</reference>
<proteinExistence type="predicted"/>
<organism evidence="1 2">
    <name type="scientific">Ataeniobius toweri</name>
    <dbReference type="NCBI Taxonomy" id="208326"/>
    <lineage>
        <taxon>Eukaryota</taxon>
        <taxon>Metazoa</taxon>
        <taxon>Chordata</taxon>
        <taxon>Craniata</taxon>
        <taxon>Vertebrata</taxon>
        <taxon>Euteleostomi</taxon>
        <taxon>Actinopterygii</taxon>
        <taxon>Neopterygii</taxon>
        <taxon>Teleostei</taxon>
        <taxon>Neoteleostei</taxon>
        <taxon>Acanthomorphata</taxon>
        <taxon>Ovalentaria</taxon>
        <taxon>Atherinomorphae</taxon>
        <taxon>Cyprinodontiformes</taxon>
        <taxon>Goodeidae</taxon>
        <taxon>Ataeniobius</taxon>
    </lineage>
</organism>
<keyword evidence="2" id="KW-1185">Reference proteome</keyword>
<protein>
    <submittedName>
        <fullName evidence="1">Uncharacterized protein</fullName>
    </submittedName>
</protein>
<name>A0ABU7C7L0_9TELE</name>